<evidence type="ECO:0008006" key="4">
    <source>
        <dbReference type="Google" id="ProtNLM"/>
    </source>
</evidence>
<reference evidence="2 3" key="1">
    <citation type="submission" date="2016-08" db="EMBL/GenBank/DDBJ databases">
        <title>Genomes of anaerobic fungi encode conserved fungal cellulosomes for biomass hydrolysis.</title>
        <authorList>
            <consortium name="DOE Joint Genome Institute"/>
            <person name="Haitjema C.H."/>
            <person name="Gilmore S.P."/>
            <person name="Henske J.K."/>
            <person name="Solomon K.V."/>
            <person name="De Groot R."/>
            <person name="Kuo A."/>
            <person name="Mondo S.J."/>
            <person name="Salamov A.A."/>
            <person name="Labutti K."/>
            <person name="Zhao Z."/>
            <person name="Chiniquy J."/>
            <person name="Barry K."/>
            <person name="Brewer H.M."/>
            <person name="Purvine S.O."/>
            <person name="Wright A.T."/>
            <person name="Boxma B."/>
            <person name="Van Alen T."/>
            <person name="Hackstein J.H."/>
            <person name="Baker S.E."/>
            <person name="Grigoriev I.V."/>
            <person name="O'Malley M.A."/>
        </authorList>
    </citation>
    <scope>NUCLEOTIDE SEQUENCE [LARGE SCALE GENOMIC DNA]</scope>
    <source>
        <strain evidence="3">finn</strain>
    </source>
</reference>
<feature type="transmembrane region" description="Helical" evidence="1">
    <location>
        <begin position="255"/>
        <end position="276"/>
    </location>
</feature>
<sequence>MNSNNNNTSSIYIQPRFESSTGTCNSNPIPFIEGFFGKFQDSFCYTFFLQFIVVSLLYYNVGKGKYWKILFYASLAGILGAFIENITVAYICSSNNNFNNIIPLLINEVFWISNEYAIPLLNLIKMKAFARGLLAEITKYIIIGLSIPFMTFRLSIGFERMSRGYLRDKLINSYHGYCFAIMAIADIICTFAILYFVRLNNKKVFVIATSNVNNYIKHSSYTILVIVDVVSALLSIIDIFSNVGPFKDKFSDKLFTPLHCLKCSFILILAIDAFIFKYDANINSQNGSNGNTKFNGGNTYRSCITNHNINKNKNKNTLLNISSYNSAYKYEYLKPDYGTLNNNNKAIIKNYSNNNILSNDNY</sequence>
<gene>
    <name evidence="2" type="ORF">BCR36DRAFT_371448</name>
</gene>
<evidence type="ECO:0000313" key="2">
    <source>
        <dbReference type="EMBL" id="ORX47808.1"/>
    </source>
</evidence>
<feature type="transmembrane region" description="Helical" evidence="1">
    <location>
        <begin position="221"/>
        <end position="243"/>
    </location>
</feature>
<keyword evidence="1" id="KW-1133">Transmembrane helix</keyword>
<evidence type="ECO:0000256" key="1">
    <source>
        <dbReference type="SAM" id="Phobius"/>
    </source>
</evidence>
<keyword evidence="3" id="KW-1185">Reference proteome</keyword>
<organism evidence="2 3">
    <name type="scientific">Piromyces finnis</name>
    <dbReference type="NCBI Taxonomy" id="1754191"/>
    <lineage>
        <taxon>Eukaryota</taxon>
        <taxon>Fungi</taxon>
        <taxon>Fungi incertae sedis</taxon>
        <taxon>Chytridiomycota</taxon>
        <taxon>Chytridiomycota incertae sedis</taxon>
        <taxon>Neocallimastigomycetes</taxon>
        <taxon>Neocallimastigales</taxon>
        <taxon>Neocallimastigaceae</taxon>
        <taxon>Piromyces</taxon>
    </lineage>
</organism>
<accession>A0A1Y1V5G6</accession>
<evidence type="ECO:0000313" key="3">
    <source>
        <dbReference type="Proteomes" id="UP000193719"/>
    </source>
</evidence>
<proteinExistence type="predicted"/>
<keyword evidence="1" id="KW-0472">Membrane</keyword>
<protein>
    <recommendedName>
        <fullName evidence="4">RTA1-domain-containing protein</fullName>
    </recommendedName>
</protein>
<dbReference type="Proteomes" id="UP000193719">
    <property type="component" value="Unassembled WGS sequence"/>
</dbReference>
<keyword evidence="1" id="KW-0812">Transmembrane</keyword>
<dbReference type="EMBL" id="MCFH01000029">
    <property type="protein sequence ID" value="ORX47808.1"/>
    <property type="molecule type" value="Genomic_DNA"/>
</dbReference>
<comment type="caution">
    <text evidence="2">The sequence shown here is derived from an EMBL/GenBank/DDBJ whole genome shotgun (WGS) entry which is preliminary data.</text>
</comment>
<dbReference type="OrthoDB" id="2143908at2759"/>
<feature type="transmembrane region" description="Helical" evidence="1">
    <location>
        <begin position="69"/>
        <end position="91"/>
    </location>
</feature>
<name>A0A1Y1V5G6_9FUNG</name>
<feature type="transmembrane region" description="Helical" evidence="1">
    <location>
        <begin position="137"/>
        <end position="156"/>
    </location>
</feature>
<feature type="transmembrane region" description="Helical" evidence="1">
    <location>
        <begin position="45"/>
        <end position="62"/>
    </location>
</feature>
<dbReference type="AlphaFoldDB" id="A0A1Y1V5G6"/>
<feature type="transmembrane region" description="Helical" evidence="1">
    <location>
        <begin position="177"/>
        <end position="197"/>
    </location>
</feature>
<reference evidence="2 3" key="2">
    <citation type="submission" date="2016-08" db="EMBL/GenBank/DDBJ databases">
        <title>Pervasive Adenine N6-methylation of Active Genes in Fungi.</title>
        <authorList>
            <consortium name="DOE Joint Genome Institute"/>
            <person name="Mondo S.J."/>
            <person name="Dannebaum R.O."/>
            <person name="Kuo R.C."/>
            <person name="Labutti K."/>
            <person name="Haridas S."/>
            <person name="Kuo A."/>
            <person name="Salamov A."/>
            <person name="Ahrendt S.R."/>
            <person name="Lipzen A."/>
            <person name="Sullivan W."/>
            <person name="Andreopoulos W.B."/>
            <person name="Clum A."/>
            <person name="Lindquist E."/>
            <person name="Daum C."/>
            <person name="Ramamoorthy G.K."/>
            <person name="Gryganskyi A."/>
            <person name="Culley D."/>
            <person name="Magnuson J.K."/>
            <person name="James T.Y."/>
            <person name="O'Malley M.A."/>
            <person name="Stajich J.E."/>
            <person name="Spatafora J.W."/>
            <person name="Visel A."/>
            <person name="Grigoriev I.V."/>
        </authorList>
    </citation>
    <scope>NUCLEOTIDE SEQUENCE [LARGE SCALE GENOMIC DNA]</scope>
    <source>
        <strain evidence="3">finn</strain>
    </source>
</reference>